<protein>
    <submittedName>
        <fullName evidence="5">Glycosyl transferase</fullName>
    </submittedName>
</protein>
<sequence length="359" mass="39173">MRIALLTYSTKPRGGVVHTLALAEALARQGADVTVWTLGRHGDAAFFRPVDPAVTVRVVPFPHVDDETVGERILRSIETMRAAFPPGAYDIVHAQDCISANAVGRCVRTIHHLDQFTTPALAACHERAIVDPYARICVSAAVAAEVSAGWGLDCAVIPNGVDAARFEEAREDTRRRRRWAGELGDYVLAVGGIEPRKGSTDLVESFALLAKEQPDLRLVFAGGETLFDYRGYRDEFDRRAAELGVTPTILGTIDDAELPSLVAQARSFAFLSTKEGFGLAAMEALAAGVPVVARDLPVLREVFRGTVRYASTHEEMARALTEPADGASLDEGRAFARSHRWDDVAQKHLEFYREVAAHR</sequence>
<organism evidence="5 6">
    <name type="scientific">Rhodococcus opacus</name>
    <name type="common">Nocardia opaca</name>
    <dbReference type="NCBI Taxonomy" id="37919"/>
    <lineage>
        <taxon>Bacteria</taxon>
        <taxon>Bacillati</taxon>
        <taxon>Actinomycetota</taxon>
        <taxon>Actinomycetes</taxon>
        <taxon>Mycobacteriales</taxon>
        <taxon>Nocardiaceae</taxon>
        <taxon>Rhodococcus</taxon>
    </lineage>
</organism>
<keyword evidence="2 5" id="KW-0808">Transferase</keyword>
<dbReference type="AlphaFoldDB" id="A0A1B1KFJ5"/>
<dbReference type="EMBL" id="CP009111">
    <property type="protein sequence ID" value="ANS31395.1"/>
    <property type="molecule type" value="Genomic_DNA"/>
</dbReference>
<proteinExistence type="predicted"/>
<reference evidence="5 6" key="1">
    <citation type="submission" date="2014-07" db="EMBL/GenBank/DDBJ databases">
        <authorList>
            <person name="Zhang J.E."/>
            <person name="Yang H."/>
            <person name="Guo J."/>
            <person name="Deng Z."/>
            <person name="Luo H."/>
            <person name="Luo M."/>
            <person name="Zhao B."/>
        </authorList>
    </citation>
    <scope>NUCLEOTIDE SEQUENCE [LARGE SCALE GENOMIC DNA]</scope>
    <source>
        <strain evidence="5 6">1CP</strain>
    </source>
</reference>
<evidence type="ECO:0000259" key="3">
    <source>
        <dbReference type="Pfam" id="PF00534"/>
    </source>
</evidence>
<name>A0A1B1KFJ5_RHOOP</name>
<dbReference type="RefSeq" id="WP_065492600.1">
    <property type="nucleotide sequence ID" value="NZ_CP009111.1"/>
</dbReference>
<dbReference type="PANTHER" id="PTHR12526">
    <property type="entry name" value="GLYCOSYLTRANSFERASE"/>
    <property type="match status" value="1"/>
</dbReference>
<dbReference type="Gene3D" id="3.40.50.2000">
    <property type="entry name" value="Glycogen Phosphorylase B"/>
    <property type="match status" value="2"/>
</dbReference>
<dbReference type="PANTHER" id="PTHR12526:SF635">
    <property type="entry name" value="GLYCOSYL TRANSFERASE GROUP 1"/>
    <property type="match status" value="1"/>
</dbReference>
<gene>
    <name evidence="5" type="ORF">R1CP_33900</name>
</gene>
<feature type="domain" description="Glycosyltransferase subfamily 4-like N-terminal" evidence="4">
    <location>
        <begin position="13"/>
        <end position="165"/>
    </location>
</feature>
<dbReference type="GO" id="GO:0016757">
    <property type="term" value="F:glycosyltransferase activity"/>
    <property type="evidence" value="ECO:0007669"/>
    <property type="project" value="UniProtKB-KW"/>
</dbReference>
<keyword evidence="1" id="KW-0328">Glycosyltransferase</keyword>
<dbReference type="SUPFAM" id="SSF53756">
    <property type="entry name" value="UDP-Glycosyltransferase/glycogen phosphorylase"/>
    <property type="match status" value="1"/>
</dbReference>
<evidence type="ECO:0000313" key="6">
    <source>
        <dbReference type="Proteomes" id="UP000186108"/>
    </source>
</evidence>
<dbReference type="InterPro" id="IPR028098">
    <property type="entry name" value="Glyco_trans_4-like_N"/>
</dbReference>
<dbReference type="CDD" id="cd03801">
    <property type="entry name" value="GT4_PimA-like"/>
    <property type="match status" value="1"/>
</dbReference>
<dbReference type="Pfam" id="PF00534">
    <property type="entry name" value="Glycos_transf_1"/>
    <property type="match status" value="1"/>
</dbReference>
<dbReference type="Pfam" id="PF13439">
    <property type="entry name" value="Glyco_transf_4"/>
    <property type="match status" value="1"/>
</dbReference>
<feature type="domain" description="Glycosyl transferase family 1" evidence="3">
    <location>
        <begin position="185"/>
        <end position="307"/>
    </location>
</feature>
<dbReference type="PATRIC" id="fig|37919.13.peg.7121"/>
<dbReference type="InterPro" id="IPR023986">
    <property type="entry name" value="GlycosylTfrase_MSMEG0565"/>
</dbReference>
<evidence type="ECO:0000313" key="5">
    <source>
        <dbReference type="EMBL" id="ANS31395.1"/>
    </source>
</evidence>
<evidence type="ECO:0000259" key="4">
    <source>
        <dbReference type="Pfam" id="PF13439"/>
    </source>
</evidence>
<dbReference type="NCBIfam" id="TIGR04047">
    <property type="entry name" value="MSMEG_0565_glyc"/>
    <property type="match status" value="1"/>
</dbReference>
<dbReference type="InterPro" id="IPR001296">
    <property type="entry name" value="Glyco_trans_1"/>
</dbReference>
<evidence type="ECO:0000256" key="2">
    <source>
        <dbReference type="ARBA" id="ARBA00022679"/>
    </source>
</evidence>
<dbReference type="Proteomes" id="UP000186108">
    <property type="component" value="Chromosome"/>
</dbReference>
<accession>A0A1B1KFJ5</accession>
<evidence type="ECO:0000256" key="1">
    <source>
        <dbReference type="ARBA" id="ARBA00022676"/>
    </source>
</evidence>